<dbReference type="InterPro" id="IPR013141">
    <property type="entry name" value="Conotoxin-I_CS"/>
</dbReference>
<proteinExistence type="predicted"/>
<dbReference type="Proteomes" id="UP001153954">
    <property type="component" value="Unassembled WGS sequence"/>
</dbReference>
<reference evidence="2" key="1">
    <citation type="submission" date="2022-03" db="EMBL/GenBank/DDBJ databases">
        <authorList>
            <person name="Tunstrom K."/>
        </authorList>
    </citation>
    <scope>NUCLEOTIDE SEQUENCE</scope>
</reference>
<organism evidence="2 3">
    <name type="scientific">Euphydryas editha</name>
    <name type="common">Edith's checkerspot</name>
    <dbReference type="NCBI Taxonomy" id="104508"/>
    <lineage>
        <taxon>Eukaryota</taxon>
        <taxon>Metazoa</taxon>
        <taxon>Ecdysozoa</taxon>
        <taxon>Arthropoda</taxon>
        <taxon>Hexapoda</taxon>
        <taxon>Insecta</taxon>
        <taxon>Pterygota</taxon>
        <taxon>Neoptera</taxon>
        <taxon>Endopterygota</taxon>
        <taxon>Lepidoptera</taxon>
        <taxon>Glossata</taxon>
        <taxon>Ditrysia</taxon>
        <taxon>Papilionoidea</taxon>
        <taxon>Nymphalidae</taxon>
        <taxon>Nymphalinae</taxon>
        <taxon>Euphydryas</taxon>
    </lineage>
</organism>
<accession>A0AAU9TWB2</accession>
<feature type="chain" id="PRO_5043460027" evidence="1">
    <location>
        <begin position="20"/>
        <end position="91"/>
    </location>
</feature>
<dbReference type="AlphaFoldDB" id="A0AAU9TWB2"/>
<name>A0AAU9TWB2_EUPED</name>
<dbReference type="PROSITE" id="PS60019">
    <property type="entry name" value="I_CONOTOXIN"/>
    <property type="match status" value="1"/>
</dbReference>
<feature type="signal peptide" evidence="1">
    <location>
        <begin position="1"/>
        <end position="19"/>
    </location>
</feature>
<keyword evidence="1" id="KW-0732">Signal</keyword>
<keyword evidence="3" id="KW-1185">Reference proteome</keyword>
<dbReference type="EMBL" id="CAKOGL010000010">
    <property type="protein sequence ID" value="CAH2091426.1"/>
    <property type="molecule type" value="Genomic_DNA"/>
</dbReference>
<evidence type="ECO:0000256" key="1">
    <source>
        <dbReference type="SAM" id="SignalP"/>
    </source>
</evidence>
<evidence type="ECO:0000313" key="3">
    <source>
        <dbReference type="Proteomes" id="UP001153954"/>
    </source>
</evidence>
<gene>
    <name evidence="2" type="ORF">EEDITHA_LOCUS7293</name>
</gene>
<protein>
    <submittedName>
        <fullName evidence="2">Uncharacterized protein</fullName>
    </submittedName>
</protein>
<comment type="caution">
    <text evidence="2">The sequence shown here is derived from an EMBL/GenBank/DDBJ whole genome shotgun (WGS) entry which is preliminary data.</text>
</comment>
<evidence type="ECO:0000313" key="2">
    <source>
        <dbReference type="EMBL" id="CAH2091426.1"/>
    </source>
</evidence>
<sequence>MRASLQLFVWLVLVSVALCQDCKVGGKLCADHEQCCGGCCFDGECIDTYRSCLKDLNVCKDHVCRGEENCVPYKPRRCAGCEPLPLCRMKR</sequence>